<comment type="caution">
    <text evidence="5">The sequence shown here is derived from an EMBL/GenBank/DDBJ whole genome shotgun (WGS) entry which is preliminary data.</text>
</comment>
<protein>
    <submittedName>
        <fullName evidence="5">Quinoprotein glucose dehydrogenase</fullName>
    </submittedName>
</protein>
<comment type="cofactor">
    <cofactor evidence="1">
        <name>pyrroloquinoline quinone</name>
        <dbReference type="ChEBI" id="CHEBI:58442"/>
    </cofactor>
</comment>
<gene>
    <name evidence="5" type="ORF">GCM10007053_06910</name>
</gene>
<evidence type="ECO:0000313" key="5">
    <source>
        <dbReference type="EMBL" id="GHD27984.1"/>
    </source>
</evidence>
<evidence type="ECO:0000256" key="3">
    <source>
        <dbReference type="ARBA" id="ARBA00023002"/>
    </source>
</evidence>
<proteinExistence type="inferred from homology"/>
<dbReference type="InterPro" id="IPR018391">
    <property type="entry name" value="PQQ_b-propeller_rpt"/>
</dbReference>
<feature type="domain" description="Pyrrolo-quinoline quinone repeat" evidence="4">
    <location>
        <begin position="55"/>
        <end position="636"/>
    </location>
</feature>
<dbReference type="PANTHER" id="PTHR32303:SF4">
    <property type="entry name" value="QUINOPROTEIN GLUCOSE DEHYDROGENASE"/>
    <property type="match status" value="1"/>
</dbReference>
<dbReference type="AlphaFoldDB" id="A0A918XF39"/>
<keyword evidence="6" id="KW-1185">Reference proteome</keyword>
<evidence type="ECO:0000256" key="1">
    <source>
        <dbReference type="ARBA" id="ARBA00001931"/>
    </source>
</evidence>
<dbReference type="InterPro" id="IPR017511">
    <property type="entry name" value="PQQ_mDH"/>
</dbReference>
<dbReference type="InterPro" id="IPR011047">
    <property type="entry name" value="Quinoprotein_ADH-like_sf"/>
</dbReference>
<reference evidence="5" key="2">
    <citation type="submission" date="2020-09" db="EMBL/GenBank/DDBJ databases">
        <authorList>
            <person name="Sun Q."/>
            <person name="Kim S."/>
        </authorList>
    </citation>
    <scope>NUCLEOTIDE SEQUENCE</scope>
    <source>
        <strain evidence="5">KCTC 23430</strain>
    </source>
</reference>
<dbReference type="GO" id="GO:0016020">
    <property type="term" value="C:membrane"/>
    <property type="evidence" value="ECO:0007669"/>
    <property type="project" value="InterPro"/>
</dbReference>
<dbReference type="PANTHER" id="PTHR32303">
    <property type="entry name" value="QUINOPROTEIN ALCOHOL DEHYDROGENASE (CYTOCHROME C)"/>
    <property type="match status" value="1"/>
</dbReference>
<comment type="similarity">
    <text evidence="2">Belongs to the bacterial PQQ dehydrogenase family.</text>
</comment>
<accession>A0A918XF39</accession>
<keyword evidence="3" id="KW-0560">Oxidoreductase</keyword>
<dbReference type="GO" id="GO:0008876">
    <property type="term" value="F:quinoprotein glucose dehydrogenase activity"/>
    <property type="evidence" value="ECO:0007669"/>
    <property type="project" value="TreeGrafter"/>
</dbReference>
<dbReference type="SUPFAM" id="SSF50998">
    <property type="entry name" value="Quinoprotein alcohol dehydrogenase-like"/>
    <property type="match status" value="1"/>
</dbReference>
<dbReference type="CDD" id="cd10280">
    <property type="entry name" value="PQQ_mGDH"/>
    <property type="match status" value="1"/>
</dbReference>
<dbReference type="GO" id="GO:0048038">
    <property type="term" value="F:quinone binding"/>
    <property type="evidence" value="ECO:0007669"/>
    <property type="project" value="InterPro"/>
</dbReference>
<dbReference type="EMBL" id="BMYM01000001">
    <property type="protein sequence ID" value="GHD27984.1"/>
    <property type="molecule type" value="Genomic_DNA"/>
</dbReference>
<reference evidence="5" key="1">
    <citation type="journal article" date="2014" name="Int. J. Syst. Evol. Microbiol.">
        <title>Complete genome sequence of Corynebacterium casei LMG S-19264T (=DSM 44701T), isolated from a smear-ripened cheese.</title>
        <authorList>
            <consortium name="US DOE Joint Genome Institute (JGI-PGF)"/>
            <person name="Walter F."/>
            <person name="Albersmeier A."/>
            <person name="Kalinowski J."/>
            <person name="Ruckert C."/>
        </authorList>
    </citation>
    <scope>NUCLEOTIDE SEQUENCE</scope>
    <source>
        <strain evidence="5">KCTC 23430</strain>
    </source>
</reference>
<sequence>MLLLNFQYVIPNHKNVKAAWERASLTITTAKTRWLVAAIFVLSAPTQSAPPHAGWPAYGATAGGTHFSRASQITPENVAQLEQVWEHRSGDVREAVRDPENFVMQSSLQVTPILVEDTLYYCSPFNNVFALDARTGEQRWRFEADVDIDSEQVFTNCRGVSSWQSGKTGYCEHRIVVGTLDARLIALDAGTGERCTDFGNNGEVDTSEGQAEHHPREFGITSPPAILGDKIITGSYVLDNLRTDAPGGVVHAYDARTGERAWAWNPVPPGMPQRREDGTWVTGTTNVWSILSVDEERNLVFLPTGNTQPDYYGGHRDGLDYYSSSVIALNGDTGEVVWHYQLVHHDVWDYDAPAQPTLVDLTIDGESVPAVIQVSKMGMTFALHRETGEPLWPVEERPVPQQGVPGETLAATQPFPTHIPYTLTPPFTADDAWGMMIWDESACRDKISAMRNEGAYTPPSLEGSVNFPSNAGGNNWGSPAIHPDSGVMVVYTNRVPGSTRLIPREQCDEVVQQQAGTPYCVETSMVTSPLGVPCSEPPWGTLDGIDIVAGKRIWSVPLGTTRNMAPFPFWFLKGLPGLAAPMMTASGLVFSGISNDHNLRAFSLATGEELWKGALPTAANALPMTYQLEEGGRQYVVIAAGGHWSGGSPPGDHLIAFALPESGSAQ</sequence>
<dbReference type="Gene3D" id="2.140.10.10">
    <property type="entry name" value="Quinoprotein alcohol dehydrogenase-like superfamily"/>
    <property type="match status" value="1"/>
</dbReference>
<name>A0A918XF39_9GAMM</name>
<dbReference type="Pfam" id="PF01011">
    <property type="entry name" value="PQQ"/>
    <property type="match status" value="1"/>
</dbReference>
<dbReference type="InterPro" id="IPR002372">
    <property type="entry name" value="PQQ_rpt_dom"/>
</dbReference>
<dbReference type="SMART" id="SM00564">
    <property type="entry name" value="PQQ"/>
    <property type="match status" value="5"/>
</dbReference>
<evidence type="ECO:0000313" key="6">
    <source>
        <dbReference type="Proteomes" id="UP000644693"/>
    </source>
</evidence>
<evidence type="ECO:0000256" key="2">
    <source>
        <dbReference type="ARBA" id="ARBA00008156"/>
    </source>
</evidence>
<organism evidence="5 6">
    <name type="scientific">Parahalioglobus pacificus</name>
    <dbReference type="NCBI Taxonomy" id="930806"/>
    <lineage>
        <taxon>Bacteria</taxon>
        <taxon>Pseudomonadati</taxon>
        <taxon>Pseudomonadota</taxon>
        <taxon>Gammaproteobacteria</taxon>
        <taxon>Cellvibrionales</taxon>
        <taxon>Halieaceae</taxon>
        <taxon>Parahalioglobus</taxon>
    </lineage>
</organism>
<dbReference type="Proteomes" id="UP000644693">
    <property type="component" value="Unassembled WGS sequence"/>
</dbReference>
<evidence type="ECO:0000259" key="4">
    <source>
        <dbReference type="Pfam" id="PF01011"/>
    </source>
</evidence>